<dbReference type="Gene3D" id="2.60.120.260">
    <property type="entry name" value="Galactose-binding domain-like"/>
    <property type="match status" value="1"/>
</dbReference>
<dbReference type="InterPro" id="IPR006102">
    <property type="entry name" value="Ig-like_GH2"/>
</dbReference>
<evidence type="ECO:0000256" key="5">
    <source>
        <dbReference type="SAM" id="SignalP"/>
    </source>
</evidence>
<reference evidence="11" key="2">
    <citation type="submission" date="2010-05" db="EMBL/GenBank/DDBJ databases">
        <title>The genome sequence of Magnaporthe poae strain ATCC 64411.</title>
        <authorList>
            <person name="Ma L.-J."/>
            <person name="Dead R."/>
            <person name="Young S."/>
            <person name="Zeng Q."/>
            <person name="Koehrsen M."/>
            <person name="Alvarado L."/>
            <person name="Berlin A."/>
            <person name="Chapman S.B."/>
            <person name="Chen Z."/>
            <person name="Freedman E."/>
            <person name="Gellesch M."/>
            <person name="Goldberg J."/>
            <person name="Griggs A."/>
            <person name="Gujja S."/>
            <person name="Heilman E.R."/>
            <person name="Heiman D."/>
            <person name="Hepburn T."/>
            <person name="Howarth C."/>
            <person name="Jen D."/>
            <person name="Larson L."/>
            <person name="Mehta T."/>
            <person name="Neiman D."/>
            <person name="Pearson M."/>
            <person name="Roberts A."/>
            <person name="Saif S."/>
            <person name="Shea T."/>
            <person name="Shenoy N."/>
            <person name="Sisk P."/>
            <person name="Stolte C."/>
            <person name="Sykes S."/>
            <person name="Walk T."/>
            <person name="White J."/>
            <person name="Yandava C."/>
            <person name="Haas B."/>
            <person name="Nusbaum C."/>
            <person name="Birren B."/>
        </authorList>
    </citation>
    <scope>NUCLEOTIDE SEQUENCE [LARGE SCALE GENOMIC DNA]</scope>
    <source>
        <strain evidence="11">ATCC 64411 / 73-15</strain>
    </source>
</reference>
<sequence length="670" mass="74699">MHLLQHALLLLHGVAPLGTVAQLADRQFNPFPSLPFPFPRPPSRTSTPTSTPTPTPYAVQKPPLDTDWTYKVGTNPWPEYPRPQLVRHNGWKSLNGLWTWRAASGTGELAAPPSGLLDREVLVPSCIESGLSGLQELDVQYMWYATNFRVPGGWEGRGKTLLNFEAVDYETRVFINGVEVAHNIGGYFRFTVDVTEYVSYDRNNLLTLFVHDPTNREGFLVPTGKQVINPSHIFYRSCSGVWQSVWLEHASNDYITALDVAADMDGKVNITVHSAGRANASVSVSVTEAGGAEVASHSGVADKPFTFNVASPRLWWPDTPNLYNITVKLGNDSVTSYTGFRTVSRGVVQGVQRPLINREFLFHFGTLDQGFWPDGLHTPPSYEAMVFDLKLLKRLGFNMVRKHIKIEPDLFYRACDEIGLMVYQDMPSFPVDRPQATEEQQAQFERQLALMITEHRSYPSIVTWIIYNEGWGQINNPPAEGPLTDMVRSLDPTRLVNSVTGWTDHGFGDYSDNHKYASPQCGTPFYSRPSPPHDPSRIGFQGEFGGVGLNTTIEHLWDVKQAIDQIDQTYEINKDKASYNYRSHQLLTELRDQTERFECSGAVWTQTTDVEGEVNGLITYDRREMHAEEEQWRADIQALYAAAAGRGGKVGGGTGAGADDGGAGSLIRQP</sequence>
<dbReference type="InterPro" id="IPR006104">
    <property type="entry name" value="Glyco_hydro_2_N"/>
</dbReference>
<dbReference type="SUPFAM" id="SSF49785">
    <property type="entry name" value="Galactose-binding domain-like"/>
    <property type="match status" value="1"/>
</dbReference>
<dbReference type="EnsemblFungi" id="MAPG_06008T0">
    <property type="protein sequence ID" value="MAPG_06008T0"/>
    <property type="gene ID" value="MAPG_06008"/>
</dbReference>
<feature type="chain" id="PRO_5009385693" evidence="5">
    <location>
        <begin position="22"/>
        <end position="670"/>
    </location>
</feature>
<comment type="similarity">
    <text evidence="1">Belongs to the glycosyl hydrolase 2 family.</text>
</comment>
<feature type="region of interest" description="Disordered" evidence="4">
    <location>
        <begin position="34"/>
        <end position="60"/>
    </location>
</feature>
<organism evidence="10 11">
    <name type="scientific">Magnaporthiopsis poae (strain ATCC 64411 / 73-15)</name>
    <name type="common">Kentucky bluegrass fungus</name>
    <name type="synonym">Magnaporthe poae</name>
    <dbReference type="NCBI Taxonomy" id="644358"/>
    <lineage>
        <taxon>Eukaryota</taxon>
        <taxon>Fungi</taxon>
        <taxon>Dikarya</taxon>
        <taxon>Ascomycota</taxon>
        <taxon>Pezizomycotina</taxon>
        <taxon>Sordariomycetes</taxon>
        <taxon>Sordariomycetidae</taxon>
        <taxon>Magnaporthales</taxon>
        <taxon>Magnaporthaceae</taxon>
        <taxon>Magnaporthiopsis</taxon>
    </lineage>
</organism>
<evidence type="ECO:0000313" key="11">
    <source>
        <dbReference type="Proteomes" id="UP000011715"/>
    </source>
</evidence>
<name>A0A0C4E0W8_MAGP6</name>
<dbReference type="OrthoDB" id="408320at2759"/>
<dbReference type="SUPFAM" id="SSF49303">
    <property type="entry name" value="beta-Galactosidase/glucuronidase domain"/>
    <property type="match status" value="1"/>
</dbReference>
<keyword evidence="3" id="KW-0326">Glycosidase</keyword>
<protein>
    <submittedName>
        <fullName evidence="9">Hydrolase</fullName>
    </submittedName>
</protein>
<dbReference type="PANTHER" id="PTHR42732">
    <property type="entry name" value="BETA-GALACTOSIDASE"/>
    <property type="match status" value="1"/>
</dbReference>
<feature type="domain" description="Glycosyl hydrolases family 2 sugar binding" evidence="8">
    <location>
        <begin position="142"/>
        <end position="210"/>
    </location>
</feature>
<dbReference type="Pfam" id="PF00703">
    <property type="entry name" value="Glyco_hydro_2"/>
    <property type="match status" value="1"/>
</dbReference>
<dbReference type="SUPFAM" id="SSF51445">
    <property type="entry name" value="(Trans)glycosidases"/>
    <property type="match status" value="1"/>
</dbReference>
<feature type="signal peptide" evidence="5">
    <location>
        <begin position="1"/>
        <end position="21"/>
    </location>
</feature>
<reference evidence="10" key="4">
    <citation type="journal article" date="2015" name="G3 (Bethesda)">
        <title>Genome sequences of three phytopathogenic species of the Magnaporthaceae family of fungi.</title>
        <authorList>
            <person name="Okagaki L.H."/>
            <person name="Nunes C.C."/>
            <person name="Sailsbery J."/>
            <person name="Clay B."/>
            <person name="Brown D."/>
            <person name="John T."/>
            <person name="Oh Y."/>
            <person name="Young N."/>
            <person name="Fitzgerald M."/>
            <person name="Haas B.J."/>
            <person name="Zeng Q."/>
            <person name="Young S."/>
            <person name="Adiconis X."/>
            <person name="Fan L."/>
            <person name="Levin J.Z."/>
            <person name="Mitchell T.K."/>
            <person name="Okubara P.A."/>
            <person name="Farman M.L."/>
            <person name="Kohn L.M."/>
            <person name="Birren B."/>
            <person name="Ma L.-J."/>
            <person name="Dean R.A."/>
        </authorList>
    </citation>
    <scope>NUCLEOTIDE SEQUENCE</scope>
    <source>
        <strain evidence="10">ATCC 64411 / 73-15</strain>
    </source>
</reference>
<dbReference type="InterPro" id="IPR017853">
    <property type="entry name" value="GH"/>
</dbReference>
<dbReference type="InterPro" id="IPR006103">
    <property type="entry name" value="Glyco_hydro_2_cat"/>
</dbReference>
<dbReference type="Gene3D" id="2.60.40.10">
    <property type="entry name" value="Immunoglobulins"/>
    <property type="match status" value="1"/>
</dbReference>
<dbReference type="Proteomes" id="UP000011715">
    <property type="component" value="Unassembled WGS sequence"/>
</dbReference>
<dbReference type="PANTHER" id="PTHR42732:SF2">
    <property type="entry name" value="BETA-MANNOSIDASE"/>
    <property type="match status" value="1"/>
</dbReference>
<dbReference type="Gene3D" id="3.20.20.80">
    <property type="entry name" value="Glycosidases"/>
    <property type="match status" value="1"/>
</dbReference>
<dbReference type="VEuPathDB" id="FungiDB:MAPG_06008"/>
<evidence type="ECO:0000313" key="10">
    <source>
        <dbReference type="EnsemblFungi" id="MAPG_06008T0"/>
    </source>
</evidence>
<evidence type="ECO:0000259" key="8">
    <source>
        <dbReference type="Pfam" id="PF02837"/>
    </source>
</evidence>
<proteinExistence type="inferred from homology"/>
<dbReference type="EMBL" id="ADBL01001440">
    <property type="status" value="NOT_ANNOTATED_CDS"/>
    <property type="molecule type" value="Genomic_DNA"/>
</dbReference>
<dbReference type="EMBL" id="GL876970">
    <property type="protein sequence ID" value="KLU87002.1"/>
    <property type="molecule type" value="Genomic_DNA"/>
</dbReference>
<gene>
    <name evidence="9" type="ORF">MAPG_06008</name>
</gene>
<keyword evidence="11" id="KW-1185">Reference proteome</keyword>
<reference evidence="10" key="5">
    <citation type="submission" date="2015-06" db="UniProtKB">
        <authorList>
            <consortium name="EnsemblFungi"/>
        </authorList>
    </citation>
    <scope>IDENTIFICATION</scope>
    <source>
        <strain evidence="10">ATCC 64411</strain>
    </source>
</reference>
<dbReference type="InterPro" id="IPR051913">
    <property type="entry name" value="GH2_Domain-Containing"/>
</dbReference>
<evidence type="ECO:0000259" key="7">
    <source>
        <dbReference type="Pfam" id="PF02836"/>
    </source>
</evidence>
<dbReference type="Pfam" id="PF02836">
    <property type="entry name" value="Glyco_hydro_2_C"/>
    <property type="match status" value="1"/>
</dbReference>
<evidence type="ECO:0000313" key="9">
    <source>
        <dbReference type="EMBL" id="KLU87002.1"/>
    </source>
</evidence>
<accession>A0A0C4E0W8</accession>
<keyword evidence="2 9" id="KW-0378">Hydrolase</keyword>
<feature type="compositionally biased region" description="Low complexity" evidence="4">
    <location>
        <begin position="43"/>
        <end position="52"/>
    </location>
</feature>
<evidence type="ECO:0000256" key="2">
    <source>
        <dbReference type="ARBA" id="ARBA00022801"/>
    </source>
</evidence>
<feature type="compositionally biased region" description="Gly residues" evidence="4">
    <location>
        <begin position="651"/>
        <end position="664"/>
    </location>
</feature>
<dbReference type="AlphaFoldDB" id="A0A0C4E0W8"/>
<dbReference type="OMA" id="PQCGSPF"/>
<evidence type="ECO:0000256" key="4">
    <source>
        <dbReference type="SAM" id="MobiDB-lite"/>
    </source>
</evidence>
<dbReference type="InterPro" id="IPR008979">
    <property type="entry name" value="Galactose-bd-like_sf"/>
</dbReference>
<dbReference type="GO" id="GO:0005975">
    <property type="term" value="P:carbohydrate metabolic process"/>
    <property type="evidence" value="ECO:0007669"/>
    <property type="project" value="InterPro"/>
</dbReference>
<feature type="region of interest" description="Disordered" evidence="4">
    <location>
        <begin position="651"/>
        <end position="670"/>
    </location>
</feature>
<feature type="domain" description="Glycoside hydrolase family 2 immunoglobulin-like beta-sandwich" evidence="6">
    <location>
        <begin position="258"/>
        <end position="341"/>
    </location>
</feature>
<reference evidence="9" key="1">
    <citation type="submission" date="2010-05" db="EMBL/GenBank/DDBJ databases">
        <title>The Genome Sequence of Magnaporthe poae strain ATCC 64411.</title>
        <authorList>
            <consortium name="The Broad Institute Genome Sequencing Platform"/>
            <consortium name="Broad Institute Genome Sequencing Center for Infectious Disease"/>
            <person name="Ma L.-J."/>
            <person name="Dead R."/>
            <person name="Young S."/>
            <person name="Zeng Q."/>
            <person name="Koehrsen M."/>
            <person name="Alvarado L."/>
            <person name="Berlin A."/>
            <person name="Chapman S.B."/>
            <person name="Chen Z."/>
            <person name="Freedman E."/>
            <person name="Gellesch M."/>
            <person name="Goldberg J."/>
            <person name="Griggs A."/>
            <person name="Gujja S."/>
            <person name="Heilman E.R."/>
            <person name="Heiman D."/>
            <person name="Hepburn T."/>
            <person name="Howarth C."/>
            <person name="Jen D."/>
            <person name="Larson L."/>
            <person name="Mehta T."/>
            <person name="Neiman D."/>
            <person name="Pearson M."/>
            <person name="Roberts A."/>
            <person name="Saif S."/>
            <person name="Shea T."/>
            <person name="Shenoy N."/>
            <person name="Sisk P."/>
            <person name="Stolte C."/>
            <person name="Sykes S."/>
            <person name="Walk T."/>
            <person name="White J."/>
            <person name="Yandava C."/>
            <person name="Haas B."/>
            <person name="Nusbaum C."/>
            <person name="Birren B."/>
        </authorList>
    </citation>
    <scope>NUCLEOTIDE SEQUENCE</scope>
    <source>
        <strain evidence="9">ATCC 64411</strain>
    </source>
</reference>
<dbReference type="Pfam" id="PF02837">
    <property type="entry name" value="Glyco_hydro_2_N"/>
    <property type="match status" value="1"/>
</dbReference>
<evidence type="ECO:0000256" key="1">
    <source>
        <dbReference type="ARBA" id="ARBA00007401"/>
    </source>
</evidence>
<dbReference type="InterPro" id="IPR036156">
    <property type="entry name" value="Beta-gal/glucu_dom_sf"/>
</dbReference>
<feature type="domain" description="Glycoside hydrolase family 2 catalytic" evidence="7">
    <location>
        <begin position="383"/>
        <end position="504"/>
    </location>
</feature>
<dbReference type="eggNOG" id="KOG2024">
    <property type="taxonomic scope" value="Eukaryota"/>
</dbReference>
<dbReference type="InterPro" id="IPR013783">
    <property type="entry name" value="Ig-like_fold"/>
</dbReference>
<dbReference type="STRING" id="644358.A0A0C4E0W8"/>
<dbReference type="GO" id="GO:0004553">
    <property type="term" value="F:hydrolase activity, hydrolyzing O-glycosyl compounds"/>
    <property type="evidence" value="ECO:0007669"/>
    <property type="project" value="InterPro"/>
</dbReference>
<keyword evidence="5" id="KW-0732">Signal</keyword>
<evidence type="ECO:0000259" key="6">
    <source>
        <dbReference type="Pfam" id="PF00703"/>
    </source>
</evidence>
<reference evidence="9" key="3">
    <citation type="submission" date="2011-03" db="EMBL/GenBank/DDBJ databases">
        <title>Annotation of Magnaporthe poae ATCC 64411.</title>
        <authorList>
            <person name="Ma L.-J."/>
            <person name="Dead R."/>
            <person name="Young S.K."/>
            <person name="Zeng Q."/>
            <person name="Gargeya S."/>
            <person name="Fitzgerald M."/>
            <person name="Haas B."/>
            <person name="Abouelleil A."/>
            <person name="Alvarado L."/>
            <person name="Arachchi H.M."/>
            <person name="Berlin A."/>
            <person name="Brown A."/>
            <person name="Chapman S.B."/>
            <person name="Chen Z."/>
            <person name="Dunbar C."/>
            <person name="Freedman E."/>
            <person name="Gearin G."/>
            <person name="Gellesch M."/>
            <person name="Goldberg J."/>
            <person name="Griggs A."/>
            <person name="Gujja S."/>
            <person name="Heiman D."/>
            <person name="Howarth C."/>
            <person name="Larson L."/>
            <person name="Lui A."/>
            <person name="MacDonald P.J.P."/>
            <person name="Mehta T."/>
            <person name="Montmayeur A."/>
            <person name="Murphy C."/>
            <person name="Neiman D."/>
            <person name="Pearson M."/>
            <person name="Priest M."/>
            <person name="Roberts A."/>
            <person name="Saif S."/>
            <person name="Shea T."/>
            <person name="Shenoy N."/>
            <person name="Sisk P."/>
            <person name="Stolte C."/>
            <person name="Sykes S."/>
            <person name="Yandava C."/>
            <person name="Wortman J."/>
            <person name="Nusbaum C."/>
            <person name="Birren B."/>
        </authorList>
    </citation>
    <scope>NUCLEOTIDE SEQUENCE</scope>
    <source>
        <strain evidence="9">ATCC 64411</strain>
    </source>
</reference>
<evidence type="ECO:0000256" key="3">
    <source>
        <dbReference type="ARBA" id="ARBA00023295"/>
    </source>
</evidence>